<protein>
    <recommendedName>
        <fullName evidence="6">Gustatory receptor</fullName>
    </recommendedName>
</protein>
<organism evidence="7">
    <name type="scientific">Lutzomyia longipalpis</name>
    <name type="common">Sand fly</name>
    <dbReference type="NCBI Taxonomy" id="7200"/>
    <lineage>
        <taxon>Eukaryota</taxon>
        <taxon>Metazoa</taxon>
        <taxon>Ecdysozoa</taxon>
        <taxon>Arthropoda</taxon>
        <taxon>Hexapoda</taxon>
        <taxon>Insecta</taxon>
        <taxon>Pterygota</taxon>
        <taxon>Neoptera</taxon>
        <taxon>Endopterygota</taxon>
        <taxon>Diptera</taxon>
        <taxon>Nematocera</taxon>
        <taxon>Psychodoidea</taxon>
        <taxon>Psychodidae</taxon>
        <taxon>Lutzomyia</taxon>
        <taxon>Lutzomyia</taxon>
    </lineage>
</organism>
<keyword evidence="3 6" id="KW-0812">Transmembrane</keyword>
<sequence length="367" mass="42792">MVFLSGGEIKDIYDVIYPYYIVSKVLGFAAFPLRIQKTKYLFFKHFILNLIYILFIGSTILGAMDYFKEKQDEYFTHDNSQVSNVTRFMLLLMISVNYFVGLGMNFILQRPIQNLIAKIAQNDGHMKKIGISINHQKHRKVTIIYWIEALIHGLIVISLTETTLRRNGIDPSDYERFVTYTSTTITCTTYLGQMLLTLLGIFSRFRLLNKYLIEKFMEDKKSTEIIFVASKAENQTKDFNANDPAELIKKISTIHDQLNGIVCQMNLCFSFQIMVYMISWIIYSIHGTYESYRLIYLHLPGYEFLAFIDIMWIIYYTVYIAAIVVMSSLVKREGQQTATFVHQAINIQQQPQVIEKVSLKKIIEMIF</sequence>
<keyword evidence="2 6" id="KW-1003">Cell membrane</keyword>
<dbReference type="AlphaFoldDB" id="A0A7G3AL89"/>
<comment type="similarity">
    <text evidence="6">Belongs to the insect chemoreceptor superfamily. Gustatory receptor (GR) family.</text>
</comment>
<evidence type="ECO:0000313" key="7">
    <source>
        <dbReference type="EMBL" id="MBC1172664.1"/>
    </source>
</evidence>
<dbReference type="GO" id="GO:0005886">
    <property type="term" value="C:plasma membrane"/>
    <property type="evidence" value="ECO:0007669"/>
    <property type="project" value="UniProtKB-SubCell"/>
</dbReference>
<dbReference type="GO" id="GO:0007165">
    <property type="term" value="P:signal transduction"/>
    <property type="evidence" value="ECO:0007669"/>
    <property type="project" value="UniProtKB-KW"/>
</dbReference>
<feature type="transmembrane region" description="Helical" evidence="6">
    <location>
        <begin position="87"/>
        <end position="108"/>
    </location>
</feature>
<dbReference type="EMBL" id="GITU01003961">
    <property type="protein sequence ID" value="MBC1172664.1"/>
    <property type="molecule type" value="Transcribed_RNA"/>
</dbReference>
<evidence type="ECO:0000256" key="3">
    <source>
        <dbReference type="ARBA" id="ARBA00022692"/>
    </source>
</evidence>
<keyword evidence="6" id="KW-0675">Receptor</keyword>
<evidence type="ECO:0000256" key="5">
    <source>
        <dbReference type="ARBA" id="ARBA00023136"/>
    </source>
</evidence>
<reference evidence="7" key="1">
    <citation type="journal article" date="2020" name="BMC">
        <title>Leishmania infection induces a limited differential gene expression in the sand fly midgut.</title>
        <authorList>
            <person name="Coutinho-Abreu I.V."/>
            <person name="Serafim T.D."/>
            <person name="Meneses C."/>
            <person name="Kamhawi S."/>
            <person name="Oliveira F."/>
            <person name="Valenzuela J.G."/>
        </authorList>
    </citation>
    <scope>NUCLEOTIDE SEQUENCE</scope>
    <source>
        <strain evidence="7">Jacobina</strain>
        <tissue evidence="7">Midgut</tissue>
    </source>
</reference>
<feature type="transmembrane region" description="Helical" evidence="6">
    <location>
        <begin position="47"/>
        <end position="67"/>
    </location>
</feature>
<comment type="subcellular location">
    <subcellularLocation>
        <location evidence="1 6">Cell membrane</location>
        <topology evidence="1 6">Multi-pass membrane protein</topology>
    </subcellularLocation>
</comment>
<feature type="transmembrane region" description="Helical" evidence="6">
    <location>
        <begin position="267"/>
        <end position="285"/>
    </location>
</feature>
<comment type="function">
    <text evidence="6">Gustatory receptor which mediates acceptance or avoidance behavior, depending on its substrates.</text>
</comment>
<accession>A0A7G3AL89</accession>
<keyword evidence="6" id="KW-0807">Transducer</keyword>
<proteinExistence type="inferred from homology"/>
<feature type="transmembrane region" description="Helical" evidence="6">
    <location>
        <begin position="305"/>
        <end position="326"/>
    </location>
</feature>
<feature type="transmembrane region" description="Helical" evidence="6">
    <location>
        <begin position="16"/>
        <end position="35"/>
    </location>
</feature>
<feature type="transmembrane region" description="Helical" evidence="6">
    <location>
        <begin position="180"/>
        <end position="202"/>
    </location>
</feature>
<dbReference type="InterPro" id="IPR013604">
    <property type="entry name" value="7TM_chemorcpt"/>
</dbReference>
<keyword evidence="5 6" id="KW-0472">Membrane</keyword>
<evidence type="ECO:0000256" key="2">
    <source>
        <dbReference type="ARBA" id="ARBA00022475"/>
    </source>
</evidence>
<feature type="transmembrane region" description="Helical" evidence="6">
    <location>
        <begin position="143"/>
        <end position="160"/>
    </location>
</feature>
<evidence type="ECO:0000256" key="1">
    <source>
        <dbReference type="ARBA" id="ARBA00004651"/>
    </source>
</evidence>
<name>A0A7G3AL89_LUTLO</name>
<evidence type="ECO:0000256" key="6">
    <source>
        <dbReference type="RuleBase" id="RU363108"/>
    </source>
</evidence>
<dbReference type="GO" id="GO:0050909">
    <property type="term" value="P:sensory perception of taste"/>
    <property type="evidence" value="ECO:0007669"/>
    <property type="project" value="InterPro"/>
</dbReference>
<evidence type="ECO:0000256" key="4">
    <source>
        <dbReference type="ARBA" id="ARBA00022989"/>
    </source>
</evidence>
<dbReference type="Pfam" id="PF08395">
    <property type="entry name" value="7tm_7"/>
    <property type="match status" value="1"/>
</dbReference>
<keyword evidence="4 6" id="KW-1133">Transmembrane helix</keyword>